<comment type="caution">
    <text evidence="1">The sequence shown here is derived from an EMBL/GenBank/DDBJ whole genome shotgun (WGS) entry which is preliminary data.</text>
</comment>
<evidence type="ECO:0000313" key="1">
    <source>
        <dbReference type="EMBL" id="OMH98118.1"/>
    </source>
</evidence>
<sequence>MLDIQSFLAKTQELIALTKEAEERYKKGREEGGEHDFFNVVKPSVERCEQAVKSWLRESFSYIKEYRPKYMYEEQLNSVEENLNEIVLQSYFCKIHKKRFKDLAESVLYTLKNIEDDILKGDRA</sequence>
<dbReference type="Gene3D" id="1.20.120.440">
    <property type="entry name" value="YppE-like"/>
    <property type="match status" value="1"/>
</dbReference>
<name>A0A1R1S2Q0_9BACI</name>
<dbReference type="EMBL" id="MTJL01000061">
    <property type="protein sequence ID" value="OMH98118.1"/>
    <property type="molecule type" value="Genomic_DNA"/>
</dbReference>
<dbReference type="Proteomes" id="UP000187367">
    <property type="component" value="Unassembled WGS sequence"/>
</dbReference>
<dbReference type="InterPro" id="IPR023351">
    <property type="entry name" value="YppE-like_sf"/>
</dbReference>
<dbReference type="GeneID" id="92790294"/>
<organism evidence="1 2">
    <name type="scientific">Bacillus swezeyi</name>
    <dbReference type="NCBI Taxonomy" id="1925020"/>
    <lineage>
        <taxon>Bacteria</taxon>
        <taxon>Bacillati</taxon>
        <taxon>Bacillota</taxon>
        <taxon>Bacilli</taxon>
        <taxon>Bacillales</taxon>
        <taxon>Bacillaceae</taxon>
        <taxon>Bacillus</taxon>
    </lineage>
</organism>
<dbReference type="Pfam" id="PF08807">
    <property type="entry name" value="DUF1798"/>
    <property type="match status" value="1"/>
</dbReference>
<evidence type="ECO:0008006" key="3">
    <source>
        <dbReference type="Google" id="ProtNLM"/>
    </source>
</evidence>
<protein>
    <recommendedName>
        <fullName evidence="3">DUF1798 family protein</fullName>
    </recommendedName>
</protein>
<evidence type="ECO:0000313" key="2">
    <source>
        <dbReference type="Proteomes" id="UP000187367"/>
    </source>
</evidence>
<reference evidence="1 2" key="1">
    <citation type="submission" date="2017-01" db="EMBL/GenBank/DDBJ databases">
        <title>Bacillus phylogenomics.</title>
        <authorList>
            <person name="Dunlap C."/>
        </authorList>
    </citation>
    <scope>NUCLEOTIDE SEQUENCE [LARGE SCALE GENOMIC DNA]</scope>
    <source>
        <strain evidence="1 2">NRRL B-41282</strain>
    </source>
</reference>
<dbReference type="AlphaFoldDB" id="A0A1R1S2Q0"/>
<dbReference type="InterPro" id="IPR014913">
    <property type="entry name" value="YppE-like"/>
</dbReference>
<proteinExistence type="predicted"/>
<accession>A0A1R1Q777</accession>
<keyword evidence="2" id="KW-1185">Reference proteome</keyword>
<dbReference type="SUPFAM" id="SSF140415">
    <property type="entry name" value="YppE-like"/>
    <property type="match status" value="1"/>
</dbReference>
<accession>A0A1R1S2Q0</accession>
<dbReference type="RefSeq" id="WP_076758972.1">
    <property type="nucleotide sequence ID" value="NZ_CP133085.1"/>
</dbReference>
<gene>
    <name evidence="1" type="ORF">BW143_21965</name>
</gene>